<dbReference type="Bgee" id="ENSGACG00000003592">
    <property type="expression patterns" value="Expressed in pharyngeal gill and 13 other cell types or tissues"/>
</dbReference>
<reference evidence="2" key="2">
    <citation type="submission" date="2024-04" db="UniProtKB">
        <authorList>
            <consortium name="Ensembl"/>
        </authorList>
    </citation>
    <scope>IDENTIFICATION</scope>
</reference>
<keyword evidence="1" id="KW-0812">Transmembrane</keyword>
<evidence type="ECO:0000256" key="1">
    <source>
        <dbReference type="SAM" id="Phobius"/>
    </source>
</evidence>
<proteinExistence type="predicted"/>
<dbReference type="AlphaFoldDB" id="G3NH95"/>
<protein>
    <submittedName>
        <fullName evidence="2">Uncharacterized protein</fullName>
    </submittedName>
</protein>
<feature type="transmembrane region" description="Helical" evidence="1">
    <location>
        <begin position="6"/>
        <end position="27"/>
    </location>
</feature>
<dbReference type="Ensembl" id="ENSGACT00000004717.1">
    <property type="protein sequence ID" value="ENSGACP00000004703.1"/>
    <property type="gene ID" value="ENSGACG00000003592.1"/>
</dbReference>
<dbReference type="InParanoid" id="G3NH95"/>
<reference evidence="2" key="1">
    <citation type="submission" date="2006-01" db="EMBL/GenBank/DDBJ databases">
        <authorList>
            <person name="Lindblad-Toh K."/>
            <person name="Mauceli E."/>
            <person name="Grabherr M."/>
            <person name="Chang J.L."/>
            <person name="Lander E.S."/>
        </authorList>
    </citation>
    <scope>NUCLEOTIDE SEQUENCE [LARGE SCALE GENOMIC DNA]</scope>
</reference>
<accession>G3NH95</accession>
<organism evidence="2">
    <name type="scientific">Gasterosteus aculeatus</name>
    <name type="common">Three-spined stickleback</name>
    <dbReference type="NCBI Taxonomy" id="69293"/>
    <lineage>
        <taxon>Eukaryota</taxon>
        <taxon>Metazoa</taxon>
        <taxon>Chordata</taxon>
        <taxon>Craniata</taxon>
        <taxon>Vertebrata</taxon>
        <taxon>Euteleostomi</taxon>
        <taxon>Actinopterygii</taxon>
        <taxon>Neopterygii</taxon>
        <taxon>Teleostei</taxon>
        <taxon>Neoteleostei</taxon>
        <taxon>Acanthomorphata</taxon>
        <taxon>Eupercaria</taxon>
        <taxon>Perciformes</taxon>
        <taxon>Cottioidei</taxon>
        <taxon>Gasterosteales</taxon>
        <taxon>Gasterosteidae</taxon>
        <taxon>Gasterosteus</taxon>
    </lineage>
</organism>
<keyword evidence="1" id="KW-1133">Transmembrane helix</keyword>
<keyword evidence="1" id="KW-0472">Membrane</keyword>
<sequence length="86" mass="10250">EPDVGLFFIPCGCCWLKGCGFFFSFAWKVRNYRAECFYFKSVHKKVIYRRKLLQTLFPYSPGSIGAFEEDFSWVFSDRAGRRRLLR</sequence>
<evidence type="ECO:0000313" key="2">
    <source>
        <dbReference type="Ensembl" id="ENSGACP00000004703.1"/>
    </source>
</evidence>
<name>G3NH95_GASAC</name>